<evidence type="ECO:0000259" key="4">
    <source>
        <dbReference type="PROSITE" id="PS50949"/>
    </source>
</evidence>
<evidence type="ECO:0000256" key="1">
    <source>
        <dbReference type="ARBA" id="ARBA00023015"/>
    </source>
</evidence>
<name>A0ABS9X593_9GAMM</name>
<dbReference type="PANTHER" id="PTHR43537:SF5">
    <property type="entry name" value="UXU OPERON TRANSCRIPTIONAL REGULATOR"/>
    <property type="match status" value="1"/>
</dbReference>
<dbReference type="SMART" id="SM00345">
    <property type="entry name" value="HTH_GNTR"/>
    <property type="match status" value="1"/>
</dbReference>
<dbReference type="EMBL" id="JAKKSL010000005">
    <property type="protein sequence ID" value="MCI2285394.1"/>
    <property type="molecule type" value="Genomic_DNA"/>
</dbReference>
<dbReference type="PRINTS" id="PR00035">
    <property type="entry name" value="HTHGNTR"/>
</dbReference>
<protein>
    <submittedName>
        <fullName evidence="5">Winged helix-turn-helix domain-containing protein</fullName>
    </submittedName>
</protein>
<dbReference type="SUPFAM" id="SSF46785">
    <property type="entry name" value="Winged helix' DNA-binding domain"/>
    <property type="match status" value="1"/>
</dbReference>
<dbReference type="InterPro" id="IPR000524">
    <property type="entry name" value="Tscrpt_reg_HTH_GntR"/>
</dbReference>
<dbReference type="Pfam" id="PF00392">
    <property type="entry name" value="GntR"/>
    <property type="match status" value="1"/>
</dbReference>
<evidence type="ECO:0000256" key="3">
    <source>
        <dbReference type="ARBA" id="ARBA00023163"/>
    </source>
</evidence>
<gene>
    <name evidence="5" type="ORF">L3081_20915</name>
</gene>
<dbReference type="InterPro" id="IPR036388">
    <property type="entry name" value="WH-like_DNA-bd_sf"/>
</dbReference>
<evidence type="ECO:0000313" key="5">
    <source>
        <dbReference type="EMBL" id="MCI2285394.1"/>
    </source>
</evidence>
<keyword evidence="1" id="KW-0805">Transcription regulation</keyword>
<accession>A0ABS9X593</accession>
<reference evidence="5" key="1">
    <citation type="submission" date="2022-01" db="EMBL/GenBank/DDBJ databases">
        <title>Colwellia maritima, isolated from seawater.</title>
        <authorList>
            <person name="Kristyanto S."/>
            <person name="Jung J."/>
            <person name="Jeon C.O."/>
        </authorList>
    </citation>
    <scope>NUCLEOTIDE SEQUENCE</scope>
    <source>
        <strain evidence="5">MSW7</strain>
    </source>
</reference>
<evidence type="ECO:0000256" key="2">
    <source>
        <dbReference type="ARBA" id="ARBA00023125"/>
    </source>
</evidence>
<dbReference type="PROSITE" id="PS50949">
    <property type="entry name" value="HTH_GNTR"/>
    <property type="match status" value="1"/>
</dbReference>
<sequence length="90" mass="9911">MSIQSFNLNKMKKSNSLTNDLAESLRNKIISGDFKVGEKLPSSKRIEALAGVSRSVVRESIAQLKAEGLVESHKGSVFLSQKHRKVVLSK</sequence>
<dbReference type="CDD" id="cd07377">
    <property type="entry name" value="WHTH_GntR"/>
    <property type="match status" value="1"/>
</dbReference>
<feature type="domain" description="HTH gntR-type" evidence="4">
    <location>
        <begin position="15"/>
        <end position="83"/>
    </location>
</feature>
<proteinExistence type="predicted"/>
<organism evidence="5 6">
    <name type="scientific">Colwellia maritima</name>
    <dbReference type="NCBI Taxonomy" id="2912588"/>
    <lineage>
        <taxon>Bacteria</taxon>
        <taxon>Pseudomonadati</taxon>
        <taxon>Pseudomonadota</taxon>
        <taxon>Gammaproteobacteria</taxon>
        <taxon>Alteromonadales</taxon>
        <taxon>Colwelliaceae</taxon>
        <taxon>Colwellia</taxon>
    </lineage>
</organism>
<dbReference type="InterPro" id="IPR036390">
    <property type="entry name" value="WH_DNA-bd_sf"/>
</dbReference>
<evidence type="ECO:0000313" key="6">
    <source>
        <dbReference type="Proteomes" id="UP001139646"/>
    </source>
</evidence>
<dbReference type="PANTHER" id="PTHR43537">
    <property type="entry name" value="TRANSCRIPTIONAL REGULATOR, GNTR FAMILY"/>
    <property type="match status" value="1"/>
</dbReference>
<dbReference type="Gene3D" id="1.10.10.10">
    <property type="entry name" value="Winged helix-like DNA-binding domain superfamily/Winged helix DNA-binding domain"/>
    <property type="match status" value="1"/>
</dbReference>
<dbReference type="RefSeq" id="WP_242288278.1">
    <property type="nucleotide sequence ID" value="NZ_JAKKSL010000005.1"/>
</dbReference>
<keyword evidence="2" id="KW-0238">DNA-binding</keyword>
<dbReference type="Proteomes" id="UP001139646">
    <property type="component" value="Unassembled WGS sequence"/>
</dbReference>
<keyword evidence="3" id="KW-0804">Transcription</keyword>
<keyword evidence="6" id="KW-1185">Reference proteome</keyword>
<comment type="caution">
    <text evidence="5">The sequence shown here is derived from an EMBL/GenBank/DDBJ whole genome shotgun (WGS) entry which is preliminary data.</text>
</comment>